<dbReference type="PROSITE" id="PS51144">
    <property type="entry name" value="ALPHA_CA_2"/>
    <property type="match status" value="1"/>
</dbReference>
<dbReference type="InterPro" id="IPR023561">
    <property type="entry name" value="Carbonic_anhydrase_a-class"/>
</dbReference>
<dbReference type="GO" id="GO:0008270">
    <property type="term" value="F:zinc ion binding"/>
    <property type="evidence" value="ECO:0007669"/>
    <property type="project" value="InterPro"/>
</dbReference>
<feature type="chain" id="PRO_5043396618" description="carbonic anhydrase" evidence="7">
    <location>
        <begin position="21"/>
        <end position="262"/>
    </location>
</feature>
<keyword evidence="4" id="KW-0862">Zinc</keyword>
<dbReference type="SUPFAM" id="SSF51069">
    <property type="entry name" value="Carbonic anhydrase"/>
    <property type="match status" value="1"/>
</dbReference>
<keyword evidence="5" id="KW-0456">Lyase</keyword>
<comment type="similarity">
    <text evidence="1">Belongs to the alpha-carbonic anhydrase family.</text>
</comment>
<dbReference type="PANTHER" id="PTHR18952:SF265">
    <property type="entry name" value="CARBONIC ANHYDRASE"/>
    <property type="match status" value="1"/>
</dbReference>
<protein>
    <recommendedName>
        <fullName evidence="2">carbonic anhydrase</fullName>
        <ecNumber evidence="2">4.2.1.1</ecNumber>
    </recommendedName>
</protein>
<dbReference type="PANTHER" id="PTHR18952">
    <property type="entry name" value="CARBONIC ANHYDRASE"/>
    <property type="match status" value="1"/>
</dbReference>
<evidence type="ECO:0000256" key="3">
    <source>
        <dbReference type="ARBA" id="ARBA00022723"/>
    </source>
</evidence>
<keyword evidence="7" id="KW-0732">Signal</keyword>
<evidence type="ECO:0000256" key="4">
    <source>
        <dbReference type="ARBA" id="ARBA00022833"/>
    </source>
</evidence>
<comment type="catalytic activity">
    <reaction evidence="6">
        <text>hydrogencarbonate + H(+) = CO2 + H2O</text>
        <dbReference type="Rhea" id="RHEA:10748"/>
        <dbReference type="ChEBI" id="CHEBI:15377"/>
        <dbReference type="ChEBI" id="CHEBI:15378"/>
        <dbReference type="ChEBI" id="CHEBI:16526"/>
        <dbReference type="ChEBI" id="CHEBI:17544"/>
        <dbReference type="EC" id="4.2.1.1"/>
    </reaction>
</comment>
<evidence type="ECO:0000259" key="8">
    <source>
        <dbReference type="PROSITE" id="PS51144"/>
    </source>
</evidence>
<dbReference type="EMBL" id="JARQZJ010000009">
    <property type="protein sequence ID" value="KAK9872128.1"/>
    <property type="molecule type" value="Genomic_DNA"/>
</dbReference>
<dbReference type="InterPro" id="IPR036398">
    <property type="entry name" value="CA_dom_sf"/>
</dbReference>
<evidence type="ECO:0000256" key="1">
    <source>
        <dbReference type="ARBA" id="ARBA00010718"/>
    </source>
</evidence>
<feature type="domain" description="Alpha-carbonic anhydrase" evidence="8">
    <location>
        <begin position="19"/>
        <end position="261"/>
    </location>
</feature>
<keyword evidence="10" id="KW-1185">Reference proteome</keyword>
<proteinExistence type="inferred from homology"/>
<gene>
    <name evidence="9" type="ORF">WA026_016180</name>
</gene>
<dbReference type="SMART" id="SM01057">
    <property type="entry name" value="Carb_anhydrase"/>
    <property type="match status" value="1"/>
</dbReference>
<evidence type="ECO:0000256" key="6">
    <source>
        <dbReference type="ARBA" id="ARBA00048348"/>
    </source>
</evidence>
<dbReference type="GO" id="GO:0004089">
    <property type="term" value="F:carbonate dehydratase activity"/>
    <property type="evidence" value="ECO:0007669"/>
    <property type="project" value="UniProtKB-EC"/>
</dbReference>
<feature type="signal peptide" evidence="7">
    <location>
        <begin position="1"/>
        <end position="20"/>
    </location>
</feature>
<dbReference type="Gene3D" id="3.10.200.10">
    <property type="entry name" value="Alpha carbonic anhydrase"/>
    <property type="match status" value="1"/>
</dbReference>
<evidence type="ECO:0000313" key="9">
    <source>
        <dbReference type="EMBL" id="KAK9872128.1"/>
    </source>
</evidence>
<comment type="caution">
    <text evidence="9">The sequence shown here is derived from an EMBL/GenBank/DDBJ whole genome shotgun (WGS) entry which is preliminary data.</text>
</comment>
<evidence type="ECO:0000313" key="10">
    <source>
        <dbReference type="Proteomes" id="UP001431783"/>
    </source>
</evidence>
<evidence type="ECO:0000256" key="7">
    <source>
        <dbReference type="SAM" id="SignalP"/>
    </source>
</evidence>
<dbReference type="CDD" id="cd00326">
    <property type="entry name" value="alpha_CA"/>
    <property type="match status" value="1"/>
</dbReference>
<keyword evidence="3" id="KW-0479">Metal-binding</keyword>
<dbReference type="Pfam" id="PF00194">
    <property type="entry name" value="Carb_anhydrase"/>
    <property type="match status" value="1"/>
</dbReference>
<reference evidence="9 10" key="1">
    <citation type="submission" date="2023-03" db="EMBL/GenBank/DDBJ databases">
        <title>Genome insight into feeding habits of ladybird beetles.</title>
        <authorList>
            <person name="Li H.-S."/>
            <person name="Huang Y.-H."/>
            <person name="Pang H."/>
        </authorList>
    </citation>
    <scope>NUCLEOTIDE SEQUENCE [LARGE SCALE GENOMIC DNA]</scope>
    <source>
        <strain evidence="9">SYSU_2023b</strain>
        <tissue evidence="9">Whole body</tissue>
    </source>
</reference>
<evidence type="ECO:0000256" key="5">
    <source>
        <dbReference type="ARBA" id="ARBA00023239"/>
    </source>
</evidence>
<name>A0AAW1TTW2_9CUCU</name>
<sequence>MDYQLIILSFVIVFTTPSEAWNYKQQDLWPVMYCQKAIAQSPIDLQPNNMTNLKTTPLKFSNWDENYNLTVRNSGHTIQAELPCTTQVTVSGGYLPGTFKLFQFHFHWGAEHTINEQRFALEAHFVTHNTKYNTAEEAVRYTNGIAVVTILFDFSDKENRELQPIIQQVGNLKQVGQTVQLQLNPASFLPNDVKNFYRYFGSLTTPNCNDVVVWTIFTDLSKINKRQVDKFRTINGEDGTPLTENVRKIQPLNGRLVYKIST</sequence>
<dbReference type="AlphaFoldDB" id="A0AAW1TTW2"/>
<dbReference type="EC" id="4.2.1.1" evidence="2"/>
<accession>A0AAW1TTW2</accession>
<dbReference type="Proteomes" id="UP001431783">
    <property type="component" value="Unassembled WGS sequence"/>
</dbReference>
<dbReference type="InterPro" id="IPR001148">
    <property type="entry name" value="CA_dom"/>
</dbReference>
<organism evidence="9 10">
    <name type="scientific">Henosepilachna vigintioctopunctata</name>
    <dbReference type="NCBI Taxonomy" id="420089"/>
    <lineage>
        <taxon>Eukaryota</taxon>
        <taxon>Metazoa</taxon>
        <taxon>Ecdysozoa</taxon>
        <taxon>Arthropoda</taxon>
        <taxon>Hexapoda</taxon>
        <taxon>Insecta</taxon>
        <taxon>Pterygota</taxon>
        <taxon>Neoptera</taxon>
        <taxon>Endopterygota</taxon>
        <taxon>Coleoptera</taxon>
        <taxon>Polyphaga</taxon>
        <taxon>Cucujiformia</taxon>
        <taxon>Coccinelloidea</taxon>
        <taxon>Coccinellidae</taxon>
        <taxon>Epilachninae</taxon>
        <taxon>Epilachnini</taxon>
        <taxon>Henosepilachna</taxon>
    </lineage>
</organism>
<evidence type="ECO:0000256" key="2">
    <source>
        <dbReference type="ARBA" id="ARBA00012925"/>
    </source>
</evidence>